<feature type="coiled-coil region" evidence="3">
    <location>
        <begin position="126"/>
        <end position="153"/>
    </location>
</feature>
<dbReference type="STRING" id="1579316.RC74_14315"/>
<dbReference type="CDD" id="cd01949">
    <property type="entry name" value="GGDEF"/>
    <property type="match status" value="1"/>
</dbReference>
<gene>
    <name evidence="5" type="ORF">RC74_14315</name>
</gene>
<dbReference type="EMBL" id="CP014327">
    <property type="protein sequence ID" value="AML52290.1"/>
    <property type="molecule type" value="Genomic_DNA"/>
</dbReference>
<organism evidence="5 6">
    <name type="scientific">Falsihalocynthiibacter arcticus</name>
    <dbReference type="NCBI Taxonomy" id="1579316"/>
    <lineage>
        <taxon>Bacteria</taxon>
        <taxon>Pseudomonadati</taxon>
        <taxon>Pseudomonadota</taxon>
        <taxon>Alphaproteobacteria</taxon>
        <taxon>Rhodobacterales</taxon>
        <taxon>Roseobacteraceae</taxon>
        <taxon>Falsihalocynthiibacter</taxon>
    </lineage>
</organism>
<evidence type="ECO:0000313" key="5">
    <source>
        <dbReference type="EMBL" id="AML52290.1"/>
    </source>
</evidence>
<name>A0A126V1Y9_9RHOB</name>
<dbReference type="InterPro" id="IPR043128">
    <property type="entry name" value="Rev_trsase/Diguanyl_cyclase"/>
</dbReference>
<dbReference type="SMART" id="SM00267">
    <property type="entry name" value="GGDEF"/>
    <property type="match status" value="1"/>
</dbReference>
<dbReference type="AlphaFoldDB" id="A0A126V1Y9"/>
<dbReference type="InterPro" id="IPR000160">
    <property type="entry name" value="GGDEF_dom"/>
</dbReference>
<proteinExistence type="predicted"/>
<sequence length="327" mass="35822">MNAGGSYYQKVANAYAGATVIVDLDGKIVAVNNAANEKFAFNLGDDFCASFMDPQAALLGLQESAAPNANHLFQIKLAGQETLAIFGTGVVPEPSQSFRGKPSVLLRLETQSALSSRFTSSPTDGLEDLNQRLRFEIERRLKLEMENATLEEKVKRDPKTSLLTRGGMDKALRAHVQETPDVPLIMIYLDLNGFKTINDNLGHDAGDLAIAEVGRILKENLRQDDIAARLGGDEFAVVLKGAQSRAQIQQFVLRLHDLICEPFDYTDPLTKQVHLIDLSFSAGVAKYPSDTKDVGLLTVFADRAMYSAKARGVPSENFTNIRPPRPQ</sequence>
<keyword evidence="6" id="KW-1185">Reference proteome</keyword>
<evidence type="ECO:0000256" key="2">
    <source>
        <dbReference type="ARBA" id="ARBA00034247"/>
    </source>
</evidence>
<evidence type="ECO:0000313" key="6">
    <source>
        <dbReference type="Proteomes" id="UP000070371"/>
    </source>
</evidence>
<dbReference type="Pfam" id="PF00990">
    <property type="entry name" value="GGDEF"/>
    <property type="match status" value="1"/>
</dbReference>
<dbReference type="KEGG" id="hat:RC74_14315"/>
<dbReference type="InterPro" id="IPR050469">
    <property type="entry name" value="Diguanylate_Cyclase"/>
</dbReference>
<dbReference type="EC" id="2.7.7.65" evidence="1"/>
<dbReference type="PROSITE" id="PS50887">
    <property type="entry name" value="GGDEF"/>
    <property type="match status" value="1"/>
</dbReference>
<dbReference type="SUPFAM" id="SSF55073">
    <property type="entry name" value="Nucleotide cyclase"/>
    <property type="match status" value="1"/>
</dbReference>
<evidence type="ECO:0000259" key="4">
    <source>
        <dbReference type="PROSITE" id="PS50887"/>
    </source>
</evidence>
<dbReference type="Gene3D" id="3.30.70.270">
    <property type="match status" value="1"/>
</dbReference>
<dbReference type="InterPro" id="IPR029787">
    <property type="entry name" value="Nucleotide_cyclase"/>
</dbReference>
<evidence type="ECO:0000256" key="3">
    <source>
        <dbReference type="SAM" id="Coils"/>
    </source>
</evidence>
<protein>
    <recommendedName>
        <fullName evidence="1">diguanylate cyclase</fullName>
        <ecNumber evidence="1">2.7.7.65</ecNumber>
    </recommendedName>
</protein>
<dbReference type="GO" id="GO:0052621">
    <property type="term" value="F:diguanylate cyclase activity"/>
    <property type="evidence" value="ECO:0007669"/>
    <property type="project" value="UniProtKB-EC"/>
</dbReference>
<evidence type="ECO:0000256" key="1">
    <source>
        <dbReference type="ARBA" id="ARBA00012528"/>
    </source>
</evidence>
<dbReference type="PANTHER" id="PTHR45138">
    <property type="entry name" value="REGULATORY COMPONENTS OF SENSORY TRANSDUCTION SYSTEM"/>
    <property type="match status" value="1"/>
</dbReference>
<accession>A0A126V1Y9</accession>
<feature type="domain" description="GGDEF" evidence="4">
    <location>
        <begin position="182"/>
        <end position="321"/>
    </location>
</feature>
<reference evidence="5 6" key="1">
    <citation type="submission" date="2016-02" db="EMBL/GenBank/DDBJ databases">
        <title>Complete genome sequence of Halocynthiibacter arcticus PAMC 20958t from arctic marine sediment.</title>
        <authorList>
            <person name="Lee Y.M."/>
            <person name="Baek K."/>
            <person name="Lee H.K."/>
            <person name="Shin S.C."/>
        </authorList>
    </citation>
    <scope>NUCLEOTIDE SEQUENCE [LARGE SCALE GENOMIC DNA]</scope>
    <source>
        <strain evidence="5">PAMC 20958</strain>
    </source>
</reference>
<dbReference type="Proteomes" id="UP000070371">
    <property type="component" value="Chromosome"/>
</dbReference>
<keyword evidence="3" id="KW-0175">Coiled coil</keyword>
<dbReference type="RefSeq" id="WP_039001241.1">
    <property type="nucleotide sequence ID" value="NZ_CP014327.1"/>
</dbReference>
<comment type="catalytic activity">
    <reaction evidence="2">
        <text>2 GTP = 3',3'-c-di-GMP + 2 diphosphate</text>
        <dbReference type="Rhea" id="RHEA:24898"/>
        <dbReference type="ChEBI" id="CHEBI:33019"/>
        <dbReference type="ChEBI" id="CHEBI:37565"/>
        <dbReference type="ChEBI" id="CHEBI:58805"/>
        <dbReference type="EC" id="2.7.7.65"/>
    </reaction>
</comment>
<dbReference type="PANTHER" id="PTHR45138:SF9">
    <property type="entry name" value="DIGUANYLATE CYCLASE DGCM-RELATED"/>
    <property type="match status" value="1"/>
</dbReference>
<dbReference type="OrthoDB" id="9812260at2"/>
<dbReference type="NCBIfam" id="TIGR00254">
    <property type="entry name" value="GGDEF"/>
    <property type="match status" value="1"/>
</dbReference>